<keyword evidence="3" id="KW-0436">Ligase</keyword>
<dbReference type="InterPro" id="IPR020845">
    <property type="entry name" value="AMP-binding_CS"/>
</dbReference>
<dbReference type="InterPro" id="IPR042099">
    <property type="entry name" value="ANL_N_sf"/>
</dbReference>
<dbReference type="PANTHER" id="PTHR43767:SF1">
    <property type="entry name" value="NONRIBOSOMAL PEPTIDE SYNTHASE PES1 (EUROFUNG)-RELATED"/>
    <property type="match status" value="1"/>
</dbReference>
<protein>
    <submittedName>
        <fullName evidence="3">Acyl--CoA ligase</fullName>
    </submittedName>
</protein>
<reference evidence="3" key="1">
    <citation type="submission" date="2022-08" db="EMBL/GenBank/DDBJ databases">
        <title>The genomic sequence of strain Paenibacillus sp. SCIV0701.</title>
        <authorList>
            <person name="Zhao H."/>
        </authorList>
    </citation>
    <scope>NUCLEOTIDE SEQUENCE</scope>
    <source>
        <strain evidence="3">SCIV0701</strain>
    </source>
</reference>
<dbReference type="GO" id="GO:0016878">
    <property type="term" value="F:acid-thiol ligase activity"/>
    <property type="evidence" value="ECO:0007669"/>
    <property type="project" value="UniProtKB-ARBA"/>
</dbReference>
<dbReference type="InterPro" id="IPR025110">
    <property type="entry name" value="AMP-bd_C"/>
</dbReference>
<dbReference type="AlphaFoldDB" id="A0A9X2SBC3"/>
<dbReference type="RefSeq" id="WP_257452076.1">
    <property type="nucleotide sequence ID" value="NZ_JANIPJ010000028.1"/>
</dbReference>
<dbReference type="PANTHER" id="PTHR43767">
    <property type="entry name" value="LONG-CHAIN-FATTY-ACID--COA LIGASE"/>
    <property type="match status" value="1"/>
</dbReference>
<evidence type="ECO:0000313" key="3">
    <source>
        <dbReference type="EMBL" id="MCR2807529.1"/>
    </source>
</evidence>
<dbReference type="Gene3D" id="3.30.300.30">
    <property type="match status" value="1"/>
</dbReference>
<organism evidence="3 4">
    <name type="scientific">Paenibacillus soyae</name>
    <dbReference type="NCBI Taxonomy" id="2969249"/>
    <lineage>
        <taxon>Bacteria</taxon>
        <taxon>Bacillati</taxon>
        <taxon>Bacillota</taxon>
        <taxon>Bacilli</taxon>
        <taxon>Bacillales</taxon>
        <taxon>Paenibacillaceae</taxon>
        <taxon>Paenibacillus</taxon>
    </lineage>
</organism>
<feature type="domain" description="AMP-dependent synthetase/ligase" evidence="1">
    <location>
        <begin position="11"/>
        <end position="380"/>
    </location>
</feature>
<feature type="domain" description="AMP-binding enzyme C-terminal" evidence="2">
    <location>
        <begin position="430"/>
        <end position="505"/>
    </location>
</feature>
<comment type="caution">
    <text evidence="3">The sequence shown here is derived from an EMBL/GenBank/DDBJ whole genome shotgun (WGS) entry which is preliminary data.</text>
</comment>
<gene>
    <name evidence="3" type="ORF">NQZ67_26935</name>
</gene>
<dbReference type="InterPro" id="IPR050237">
    <property type="entry name" value="ATP-dep_AMP-bd_enzyme"/>
</dbReference>
<proteinExistence type="predicted"/>
<evidence type="ECO:0000259" key="2">
    <source>
        <dbReference type="Pfam" id="PF13193"/>
    </source>
</evidence>
<accession>A0A9X2SBC3</accession>
<dbReference type="Pfam" id="PF00501">
    <property type="entry name" value="AMP-binding"/>
    <property type="match status" value="1"/>
</dbReference>
<dbReference type="Pfam" id="PF13193">
    <property type="entry name" value="AMP-binding_C"/>
    <property type="match status" value="1"/>
</dbReference>
<evidence type="ECO:0000313" key="4">
    <source>
        <dbReference type="Proteomes" id="UP001141950"/>
    </source>
</evidence>
<evidence type="ECO:0000259" key="1">
    <source>
        <dbReference type="Pfam" id="PF00501"/>
    </source>
</evidence>
<dbReference type="EMBL" id="JANIPJ010000028">
    <property type="protein sequence ID" value="MCR2807529.1"/>
    <property type="molecule type" value="Genomic_DNA"/>
</dbReference>
<dbReference type="PROSITE" id="PS00455">
    <property type="entry name" value="AMP_BINDING"/>
    <property type="match status" value="1"/>
</dbReference>
<name>A0A9X2SBC3_9BACL</name>
<dbReference type="InterPro" id="IPR000873">
    <property type="entry name" value="AMP-dep_synth/lig_dom"/>
</dbReference>
<dbReference type="Gene3D" id="3.40.50.12780">
    <property type="entry name" value="N-terminal domain of ligase-like"/>
    <property type="match status" value="1"/>
</dbReference>
<sequence>MLLSERLPLAASLYAEAPALVRHGQSIQYGELHYLANQLGSVLFQEGLRAGDRIAFIGDPDPQMVVALYAAVGIGAIPTVVSPLLTAPEMAAILDDAEPKIVVHDKRRAEAVYTATNRIASTPLLFATEDGSNSCSLRSLLQKDLPPPPGEACDRQMDDIAAIIYTGGTTGRPKGVMHSHRGMAAWNQFTPSAGFGYDRGRKVLVLNLSHLVGQFQLWATMAAGGCLVFLDEYPANAYSIMEAVERERITHLSTVGPLLHDLTIEASAAGRELRSLKVIGCGGSVISPHTMEKAIAQFPGALLVNNYSQAECGMAISRLLPIHHLEDPTRLRSVGRPEDLASFGEQAFQVRIMNSEGHEAAVNEPGEIVVRGAQMMMGYWRQPEATDETIDDGWIRTGDAGCIDAEGYLYLLDRLKDMVIVGGSNVFCPEVEQVIAELEQVAEAAVIGLPLPGEGEEIAACVVLRDGTTLELEQLRELCEPSLARHKWPAKLFILDKLPRTAVDKVDKRRIREQLQSIV</sequence>
<keyword evidence="4" id="KW-1185">Reference proteome</keyword>
<dbReference type="InterPro" id="IPR045851">
    <property type="entry name" value="AMP-bd_C_sf"/>
</dbReference>
<dbReference type="SUPFAM" id="SSF56801">
    <property type="entry name" value="Acetyl-CoA synthetase-like"/>
    <property type="match status" value="1"/>
</dbReference>
<dbReference type="Proteomes" id="UP001141950">
    <property type="component" value="Unassembled WGS sequence"/>
</dbReference>